<protein>
    <submittedName>
        <fullName evidence="1">Uncharacterized protein</fullName>
    </submittedName>
</protein>
<dbReference type="Proteomes" id="UP000201697">
    <property type="component" value="Segment"/>
</dbReference>
<proteinExistence type="predicted"/>
<dbReference type="RefSeq" id="YP_009205566.1">
    <property type="nucleotide sequence ID" value="NC_028878.1"/>
</dbReference>
<reference evidence="1 2" key="1">
    <citation type="submission" date="2015-08" db="EMBL/GenBank/DDBJ databases">
        <authorList>
            <person name="Clarke R.M."/>
            <person name="Taylor B.J."/>
            <person name="Thorniley A.J."/>
            <person name="Dasenko M.A."/>
            <person name="Denver D.R."/>
            <person name="Garcia-Ruiz H."/>
            <person name="Hoyer J.S."/>
            <person name="Jogdeo S."/>
            <person name="Sullivan C.M."/>
            <person name="Peterson M.R."/>
            <person name="Rowley E.R."/>
            <person name="Schnitzler C.E."/>
            <person name="Vining K.J."/>
            <person name="Almabruk K.H."/>
            <person name="Banawas S."/>
            <person name="Beatty C."/>
            <person name="Bullock C.J."/>
            <person name="Cappellazzi J.E."/>
            <person name="Chagani S.E."/>
            <person name="Chatterjee P."/>
            <person name="Cram E.D."/>
            <person name="Elorriaga M.E."/>
            <person name="Esser M."/>
            <person name="Fellows E.J."/>
            <person name="Garcia G.R."/>
            <person name="Gullaba J.M."/>
            <person name="Kinsley M.A."/>
            <person name="Luo F."/>
            <person name="McGinnis M."/>
            <person name="Paquette C.E."/>
            <person name="Reddekopp R.L."/>
            <person name="Rosen K.L."/>
            <person name="Sahlfeld L.M."/>
            <person name="Vondras A.M."/>
            <person name="Wang J.X."/>
            <person name="Weiss E.S."/>
            <person name="Wernick R."/>
            <person name="Abuelizz H.A."/>
            <person name="Amaro Y."/>
            <person name="Archer C.L."/>
            <person name="Basu A."/>
            <person name="Bellinger M.R."/>
            <person name="Johnson S.F."/>
            <person name="Kitchen S.A."/>
            <person name="Li M."/>
            <person name="Morey-Castro K.E."/>
            <person name="Lavalleur H.J."/>
            <person name="Rangel L.J."/>
            <person name="Ree J.F."/>
            <person name="Shay S.D."/>
            <person name="Sheng Y."/>
            <person name="Smyth J.C."/>
            <person name="Stamm E.A."/>
            <person name="Taylor C.R."/>
            <person name="Vining O.B."/>
            <person name="Wanzeck K.M."/>
            <person name="Watson G."/>
            <person name="Bruck A.J."/>
            <person name="Anders K.R."/>
            <person name="Bradley K.W."/>
            <person name="Asai D.J."/>
            <person name="Bowman C.A."/>
            <person name="Russell D.A."/>
            <person name="Pope W.H."/>
            <person name="Jacobs-Sera D."/>
            <person name="Hendrix R.W."/>
            <person name="Hatfull G.F."/>
        </authorList>
    </citation>
    <scope>NUCLEOTIDE SEQUENCE [LARGE SCALE GENOMIC DNA]</scope>
</reference>
<evidence type="ECO:0000313" key="2">
    <source>
        <dbReference type="Proteomes" id="UP000201697"/>
    </source>
</evidence>
<dbReference type="KEGG" id="vg:26632206"/>
<organism evidence="1 2">
    <name type="scientific">Mycobacterium phage Archie</name>
    <dbReference type="NCBI Taxonomy" id="1718599"/>
    <lineage>
        <taxon>Viruses</taxon>
        <taxon>Duplodnaviria</taxon>
        <taxon>Heunggongvirae</taxon>
        <taxon>Uroviricota</taxon>
        <taxon>Caudoviricetes</taxon>
        <taxon>Vilmaviridae</taxon>
        <taxon>Lclasvirinae</taxon>
        <taxon>Faithunavirus</taxon>
        <taxon>Faithunavirus archie</taxon>
    </lineage>
</organism>
<dbReference type="EMBL" id="KT591489">
    <property type="protein sequence ID" value="ALF00405.1"/>
    <property type="molecule type" value="Genomic_DNA"/>
</dbReference>
<accession>A0A0M3UKH0</accession>
<gene>
    <name evidence="1" type="ORF">SEA_ARCHIE_99</name>
</gene>
<evidence type="ECO:0000313" key="1">
    <source>
        <dbReference type="EMBL" id="ALF00405.1"/>
    </source>
</evidence>
<keyword evidence="2" id="KW-1185">Reference proteome</keyword>
<name>A0A0M3UKH0_9CAUD</name>
<dbReference type="OrthoDB" id="23737at10239"/>
<dbReference type="GeneID" id="26632206"/>
<sequence length="72" mass="7624">MSDISAPDDQGNIMVGELRIVQYIDGDGTLNTIDLSQGPGGAELEEHAYSQLLDWGHAFALAPKVAAILANE</sequence>